<dbReference type="PATRIC" id="fig|270498.16.peg.260"/>
<proteinExistence type="predicted"/>
<gene>
    <name evidence="3" type="ORF">CHK_0595</name>
</gene>
<protein>
    <submittedName>
        <fullName evidence="3">Relaxase</fullName>
    </submittedName>
</protein>
<evidence type="ECO:0000313" key="4">
    <source>
        <dbReference type="Proteomes" id="UP000034076"/>
    </source>
</evidence>
<dbReference type="EMBL" id="LAYJ01000053">
    <property type="protein sequence ID" value="KKI51912.1"/>
    <property type="molecule type" value="Genomic_DNA"/>
</dbReference>
<accession>A0A0M2NNB0</accession>
<dbReference type="OrthoDB" id="9762440at2"/>
<dbReference type="AlphaFoldDB" id="A0A0M2NNB0"/>
<dbReference type="Proteomes" id="UP000034076">
    <property type="component" value="Unassembled WGS sequence"/>
</dbReference>
<evidence type="ECO:0000313" key="3">
    <source>
        <dbReference type="EMBL" id="KKI51912.1"/>
    </source>
</evidence>
<evidence type="ECO:0000259" key="2">
    <source>
        <dbReference type="Pfam" id="PF03432"/>
    </source>
</evidence>
<dbReference type="Pfam" id="PF03432">
    <property type="entry name" value="Relaxase"/>
    <property type="match status" value="1"/>
</dbReference>
<dbReference type="InterPro" id="IPR005094">
    <property type="entry name" value="Endonuclease_MobA/VirD2"/>
</dbReference>
<comment type="caution">
    <text evidence="3">The sequence shown here is derived from an EMBL/GenBank/DDBJ whole genome shotgun (WGS) entry which is preliminary data.</text>
</comment>
<dbReference type="STRING" id="270498.CHK_0595"/>
<feature type="compositionally biased region" description="Basic and acidic residues" evidence="1">
    <location>
        <begin position="467"/>
        <end position="476"/>
    </location>
</feature>
<reference evidence="3 4" key="1">
    <citation type="submission" date="2015-04" db="EMBL/GenBank/DDBJ databases">
        <title>Draft genome sequence of bacteremic isolate Catabacter hongkongensis type strain HKU16T.</title>
        <authorList>
            <person name="Lau S.K."/>
            <person name="Teng J.L."/>
            <person name="Huang Y."/>
            <person name="Curreem S.O."/>
            <person name="Tsui S.K."/>
            <person name="Woo P.C."/>
        </authorList>
    </citation>
    <scope>NUCLEOTIDE SEQUENCE [LARGE SCALE GENOMIC DNA]</scope>
    <source>
        <strain evidence="3 4">HKU16</strain>
    </source>
</reference>
<sequence length="476" mass="55436">MATTAIWDIRGRIDHVLGYAENPEKTKNPDWGKTNSADMTDVMEEAMRQAQARGLADVIGYATEDAKTEQQYFVTGVNCAKQTARKEMILTKKQWKKEDGIAAYHGYQSFALGEGTPELAHKIGVELARRLWGDRFEVIVATHLNAKCIHNHFVLNSVSFKDGKRYYDNKASYALMRRTSDELCREYSLSVIQPKYAGRTKHYMEWKAEQESRPTWRSAIRGDVDKAVMAAMSFPAFLRSLRDMGYEIKTGVKHMAVRPPGKERFVRLRSLGPQYTEEAIRARILRQQKQEYAPTKQTIPRRRYLGLFVLSHRITWRGLRALYYYYLHKLRQAPHVPSAPYLLREDLRKIDKLSGHAKFLNRYKIETLTSLEAHKARRQKDITALLSERTDVRNERRRTNTTPERDKELSGRLREIASLLGQYRKEVRLCGEIPARAARLRETIQKIHAERKKEMMKHEPFRRRGGSGREHDGTRR</sequence>
<organism evidence="3 4">
    <name type="scientific">Christensenella hongkongensis</name>
    <dbReference type="NCBI Taxonomy" id="270498"/>
    <lineage>
        <taxon>Bacteria</taxon>
        <taxon>Bacillati</taxon>
        <taxon>Bacillota</taxon>
        <taxon>Clostridia</taxon>
        <taxon>Christensenellales</taxon>
        <taxon>Christensenellaceae</taxon>
        <taxon>Christensenella</taxon>
    </lineage>
</organism>
<keyword evidence="4" id="KW-1185">Reference proteome</keyword>
<evidence type="ECO:0000256" key="1">
    <source>
        <dbReference type="SAM" id="MobiDB-lite"/>
    </source>
</evidence>
<feature type="region of interest" description="Disordered" evidence="1">
    <location>
        <begin position="451"/>
        <end position="476"/>
    </location>
</feature>
<name>A0A0M2NNB0_9FIRM</name>
<feature type="domain" description="MobA/VirD2-like nuclease" evidence="2">
    <location>
        <begin position="61"/>
        <end position="189"/>
    </location>
</feature>
<dbReference type="RefSeq" id="WP_046442538.1">
    <property type="nucleotide sequence ID" value="NZ_LAYJ01000053.1"/>
</dbReference>